<protein>
    <submittedName>
        <fullName evidence="2">Uncharacterized protein</fullName>
    </submittedName>
</protein>
<feature type="region of interest" description="Disordered" evidence="1">
    <location>
        <begin position="31"/>
        <end position="53"/>
    </location>
</feature>
<accession>A0A1Y6BQY7</accession>
<proteinExistence type="predicted"/>
<dbReference type="AlphaFoldDB" id="A0A1Y6BQY7"/>
<sequence length="343" mass="37317">MKVSRPMAIIILTLSCSPADNFLDSTEKSTTISLDKPGSQVEANEDLSPHDPDSFTTAVNEPVMVGGAFLSCSVDTNLSDEANLGFGCAVFEDQSLTAKSAFVDQIYIERASLVENGASTVEVSMTRIETGDWHWNGKAPRQFISNQKLSISLLVRNSSNPMNSEAIVVPINSVMPLSVALESSDLGSRDFYLQHADSGLCLSGPSRWSYDLNTDAAIVTSLGFSECSSAQPVRFQAYDSGYRITTPNPNATQCFFQEFCELSCIDLVDYANSDQVAFYGCTYTAEAQSFSLEHYSQSRDRAASFLIRGLGEDRYIAGDSNQGTTHSRGSQTEALKLQLLIVE</sequence>
<dbReference type="Proteomes" id="UP000192907">
    <property type="component" value="Unassembled WGS sequence"/>
</dbReference>
<reference evidence="3" key="1">
    <citation type="submission" date="2017-04" db="EMBL/GenBank/DDBJ databases">
        <authorList>
            <person name="Varghese N."/>
            <person name="Submissions S."/>
        </authorList>
    </citation>
    <scope>NUCLEOTIDE SEQUENCE [LARGE SCALE GENOMIC DNA]</scope>
    <source>
        <strain evidence="3">RKEM611</strain>
    </source>
</reference>
<name>A0A1Y6BQY7_9BACT</name>
<dbReference type="PROSITE" id="PS51257">
    <property type="entry name" value="PROKAR_LIPOPROTEIN"/>
    <property type="match status" value="1"/>
</dbReference>
<evidence type="ECO:0000313" key="3">
    <source>
        <dbReference type="Proteomes" id="UP000192907"/>
    </source>
</evidence>
<gene>
    <name evidence="2" type="ORF">SAMN06296036_10814</name>
</gene>
<dbReference type="EMBL" id="FWZT01000008">
    <property type="protein sequence ID" value="SMF24546.1"/>
    <property type="molecule type" value="Genomic_DNA"/>
</dbReference>
<organism evidence="2 3">
    <name type="scientific">Pseudobacteriovorax antillogorgiicola</name>
    <dbReference type="NCBI Taxonomy" id="1513793"/>
    <lineage>
        <taxon>Bacteria</taxon>
        <taxon>Pseudomonadati</taxon>
        <taxon>Bdellovibrionota</taxon>
        <taxon>Oligoflexia</taxon>
        <taxon>Oligoflexales</taxon>
        <taxon>Pseudobacteriovoracaceae</taxon>
        <taxon>Pseudobacteriovorax</taxon>
    </lineage>
</organism>
<keyword evidence="3" id="KW-1185">Reference proteome</keyword>
<evidence type="ECO:0000313" key="2">
    <source>
        <dbReference type="EMBL" id="SMF24546.1"/>
    </source>
</evidence>
<dbReference type="RefSeq" id="WP_132319103.1">
    <property type="nucleotide sequence ID" value="NZ_FWZT01000008.1"/>
</dbReference>
<evidence type="ECO:0000256" key="1">
    <source>
        <dbReference type="SAM" id="MobiDB-lite"/>
    </source>
</evidence>